<name>A0ABN7VY90_GIGMA</name>
<evidence type="ECO:0000313" key="2">
    <source>
        <dbReference type="EMBL" id="CAG8803495.1"/>
    </source>
</evidence>
<feature type="compositionally biased region" description="Polar residues" evidence="1">
    <location>
        <begin position="89"/>
        <end position="104"/>
    </location>
</feature>
<dbReference type="Proteomes" id="UP000789901">
    <property type="component" value="Unassembled WGS sequence"/>
</dbReference>
<sequence length="114" mass="13127">MQGFISSKTYELRFSEEKNNENSYIEFQSVVKSQSVVEFQPVAKSQSVAKSQPVAEFQLVVSNLFVTKRHRQPPKRLKNALEDITSMHQNLHNSNNAVLDNNNMQERKKNKCAN</sequence>
<keyword evidence="3" id="KW-1185">Reference proteome</keyword>
<protein>
    <submittedName>
        <fullName evidence="2">36693_t:CDS:1</fullName>
    </submittedName>
</protein>
<proteinExistence type="predicted"/>
<evidence type="ECO:0000313" key="3">
    <source>
        <dbReference type="Proteomes" id="UP000789901"/>
    </source>
</evidence>
<accession>A0ABN7VY90</accession>
<evidence type="ECO:0000256" key="1">
    <source>
        <dbReference type="SAM" id="MobiDB-lite"/>
    </source>
</evidence>
<dbReference type="EMBL" id="CAJVQB010024163">
    <property type="protein sequence ID" value="CAG8803495.1"/>
    <property type="molecule type" value="Genomic_DNA"/>
</dbReference>
<comment type="caution">
    <text evidence="2">The sequence shown here is derived from an EMBL/GenBank/DDBJ whole genome shotgun (WGS) entry which is preliminary data.</text>
</comment>
<feature type="region of interest" description="Disordered" evidence="1">
    <location>
        <begin position="89"/>
        <end position="114"/>
    </location>
</feature>
<reference evidence="2 3" key="1">
    <citation type="submission" date="2021-06" db="EMBL/GenBank/DDBJ databases">
        <authorList>
            <person name="Kallberg Y."/>
            <person name="Tangrot J."/>
            <person name="Rosling A."/>
        </authorList>
    </citation>
    <scope>NUCLEOTIDE SEQUENCE [LARGE SCALE GENOMIC DNA]</scope>
    <source>
        <strain evidence="2 3">120-4 pot B 10/14</strain>
    </source>
</reference>
<feature type="non-terminal residue" evidence="2">
    <location>
        <position position="114"/>
    </location>
</feature>
<gene>
    <name evidence="2" type="ORF">GMARGA_LOCUS23660</name>
</gene>
<organism evidence="2 3">
    <name type="scientific">Gigaspora margarita</name>
    <dbReference type="NCBI Taxonomy" id="4874"/>
    <lineage>
        <taxon>Eukaryota</taxon>
        <taxon>Fungi</taxon>
        <taxon>Fungi incertae sedis</taxon>
        <taxon>Mucoromycota</taxon>
        <taxon>Glomeromycotina</taxon>
        <taxon>Glomeromycetes</taxon>
        <taxon>Diversisporales</taxon>
        <taxon>Gigasporaceae</taxon>
        <taxon>Gigaspora</taxon>
    </lineage>
</organism>